<dbReference type="GO" id="GO:0006310">
    <property type="term" value="P:DNA recombination"/>
    <property type="evidence" value="ECO:0007669"/>
    <property type="project" value="UniProtKB-KW"/>
</dbReference>
<protein>
    <submittedName>
        <fullName evidence="8">Tyrosine recombinase XerC</fullName>
    </submittedName>
</protein>
<evidence type="ECO:0000259" key="7">
    <source>
        <dbReference type="PROSITE" id="PS51900"/>
    </source>
</evidence>
<dbReference type="PROSITE" id="PS51898">
    <property type="entry name" value="TYR_RECOMBINASE"/>
    <property type="match status" value="1"/>
</dbReference>
<keyword evidence="2" id="KW-0229">DNA integration</keyword>
<dbReference type="PATRIC" id="fig|1544413.3.peg.115"/>
<gene>
    <name evidence="8" type="primary">xerC_1</name>
    <name evidence="8" type="ORF">Clow_00112</name>
</gene>
<comment type="similarity">
    <text evidence="1">Belongs to the 'phage' integrase family.</text>
</comment>
<dbReference type="SUPFAM" id="SSF56349">
    <property type="entry name" value="DNA breaking-rejoining enzymes"/>
    <property type="match status" value="1"/>
</dbReference>
<dbReference type="PANTHER" id="PTHR30629">
    <property type="entry name" value="PROPHAGE INTEGRASE"/>
    <property type="match status" value="1"/>
</dbReference>
<feature type="domain" description="Tyr recombinase" evidence="6">
    <location>
        <begin position="194"/>
        <end position="288"/>
    </location>
</feature>
<dbReference type="InterPro" id="IPR013762">
    <property type="entry name" value="Integrase-like_cat_sf"/>
</dbReference>
<dbReference type="STRING" id="1544413.Clow_00112"/>
<dbReference type="Gene3D" id="1.10.150.130">
    <property type="match status" value="1"/>
</dbReference>
<evidence type="ECO:0000259" key="6">
    <source>
        <dbReference type="PROSITE" id="PS51898"/>
    </source>
</evidence>
<dbReference type="GO" id="GO:0015074">
    <property type="term" value="P:DNA integration"/>
    <property type="evidence" value="ECO:0007669"/>
    <property type="project" value="UniProtKB-KW"/>
</dbReference>
<evidence type="ECO:0000256" key="2">
    <source>
        <dbReference type="ARBA" id="ARBA00022908"/>
    </source>
</evidence>
<dbReference type="PROSITE" id="PS51900">
    <property type="entry name" value="CB"/>
    <property type="match status" value="1"/>
</dbReference>
<dbReference type="Proteomes" id="UP000050488">
    <property type="component" value="Unassembled WGS sequence"/>
</dbReference>
<dbReference type="OrthoDB" id="1822491at2"/>
<comment type="caution">
    <text evidence="8">The sequence shown here is derived from an EMBL/GenBank/DDBJ whole genome shotgun (WGS) entry which is preliminary data.</text>
</comment>
<evidence type="ECO:0000256" key="3">
    <source>
        <dbReference type="ARBA" id="ARBA00023125"/>
    </source>
</evidence>
<dbReference type="AlphaFoldDB" id="A0A0Q0YJS1"/>
<dbReference type="RefSeq" id="WP_055174835.1">
    <property type="nucleotide sequence ID" value="NZ_JAUSQY010000001.1"/>
</dbReference>
<evidence type="ECO:0000313" key="9">
    <source>
        <dbReference type="Proteomes" id="UP000050488"/>
    </source>
</evidence>
<evidence type="ECO:0000256" key="4">
    <source>
        <dbReference type="ARBA" id="ARBA00023172"/>
    </source>
</evidence>
<reference evidence="8 9" key="1">
    <citation type="submission" date="2015-10" db="EMBL/GenBank/DDBJ databases">
        <title>Corynebacteirum lowii and Corynebacterium oculi species nova, derived from human clinical disease and and emended description of Corynebacterium mastiditis.</title>
        <authorList>
            <person name="Bernard K."/>
            <person name="Pacheco A.L."/>
            <person name="Mcdougall C."/>
            <person name="Burtx T."/>
            <person name="Weibe D."/>
            <person name="Tyler S."/>
            <person name="Olson A.B."/>
            <person name="Cnockaert M."/>
            <person name="Eguchi H."/>
            <person name="Kuwahara T."/>
            <person name="Nakayama-Imaohji H."/>
            <person name="Boudewijins M."/>
            <person name="Van Hoecke F."/>
            <person name="Bernier A.-M."/>
            <person name="Vandamme P."/>
        </authorList>
    </citation>
    <scope>NUCLEOTIDE SEQUENCE [LARGE SCALE GENOMIC DNA]</scope>
    <source>
        <strain evidence="8 9">NML 130206</strain>
    </source>
</reference>
<proteinExistence type="inferred from homology"/>
<keyword evidence="9" id="KW-1185">Reference proteome</keyword>
<name>A0A0Q0YJS1_9CORY</name>
<dbReference type="PANTHER" id="PTHR30629:SF2">
    <property type="entry name" value="PROPHAGE INTEGRASE INTS-RELATED"/>
    <property type="match status" value="1"/>
</dbReference>
<evidence type="ECO:0000256" key="1">
    <source>
        <dbReference type="ARBA" id="ARBA00008857"/>
    </source>
</evidence>
<dbReference type="InterPro" id="IPR044068">
    <property type="entry name" value="CB"/>
</dbReference>
<dbReference type="InterPro" id="IPR050808">
    <property type="entry name" value="Phage_Integrase"/>
</dbReference>
<evidence type="ECO:0000256" key="5">
    <source>
        <dbReference type="PROSITE-ProRule" id="PRU01248"/>
    </source>
</evidence>
<sequence>MAKHREPGNARVVDLFKNKDGSESAKYKEVKAREYTTTQLREYKNWAVKWVDLNGKEKSRTFKRRVDADEYRKAVEAQIRSGEYIDRDHGRVTAQEVWQRWEPTQATRSKKTRYDRQRTWIGRTGPRWGDVPISRITKTDVQLWAAELHEEGYSVATIRHAVGVLRLVLGFAVDEGRLLKNPAHGISYPSEKPDDRHYLTVKQVEALAHSIGHGYGLMIRVLAYCGPRSGEIFALRGKDVFLDRRRIWLRRAASRPGGKLEIKDLKTHKNRMIAYPEALHDALKARVG</sequence>
<dbReference type="InterPro" id="IPR010998">
    <property type="entry name" value="Integrase_recombinase_N"/>
</dbReference>
<dbReference type="GO" id="GO:0003677">
    <property type="term" value="F:DNA binding"/>
    <property type="evidence" value="ECO:0007669"/>
    <property type="project" value="UniProtKB-UniRule"/>
</dbReference>
<dbReference type="InterPro" id="IPR002104">
    <property type="entry name" value="Integrase_catalytic"/>
</dbReference>
<dbReference type="Gene3D" id="1.10.443.10">
    <property type="entry name" value="Intergrase catalytic core"/>
    <property type="match status" value="1"/>
</dbReference>
<feature type="domain" description="Core-binding (CB)" evidence="7">
    <location>
        <begin position="92"/>
        <end position="173"/>
    </location>
</feature>
<organism evidence="8 9">
    <name type="scientific">Corynebacterium lowii</name>
    <dbReference type="NCBI Taxonomy" id="1544413"/>
    <lineage>
        <taxon>Bacteria</taxon>
        <taxon>Bacillati</taxon>
        <taxon>Actinomycetota</taxon>
        <taxon>Actinomycetes</taxon>
        <taxon>Mycobacteriales</taxon>
        <taxon>Corynebacteriaceae</taxon>
        <taxon>Corynebacterium</taxon>
    </lineage>
</organism>
<accession>A0A0Q0YJS1</accession>
<keyword evidence="3 5" id="KW-0238">DNA-binding</keyword>
<dbReference type="EMBL" id="LKEV01000001">
    <property type="protein sequence ID" value="KQB87065.1"/>
    <property type="molecule type" value="Genomic_DNA"/>
</dbReference>
<evidence type="ECO:0000313" key="8">
    <source>
        <dbReference type="EMBL" id="KQB87065.1"/>
    </source>
</evidence>
<dbReference type="InterPro" id="IPR011010">
    <property type="entry name" value="DNA_brk_join_enz"/>
</dbReference>
<keyword evidence="4" id="KW-0233">DNA recombination</keyword>